<dbReference type="AlphaFoldDB" id="A0AAD9UAL4"/>
<proteinExistence type="predicted"/>
<dbReference type="EMBL" id="JANJYI010000005">
    <property type="protein sequence ID" value="KAK2650694.1"/>
    <property type="molecule type" value="Genomic_DNA"/>
</dbReference>
<keyword evidence="2 4" id="KW-0863">Zinc-finger</keyword>
<dbReference type="GO" id="GO:0008270">
    <property type="term" value="F:zinc ion binding"/>
    <property type="evidence" value="ECO:0007669"/>
    <property type="project" value="UniProtKB-KW"/>
</dbReference>
<gene>
    <name evidence="7" type="ORF">Ddye_018183</name>
</gene>
<dbReference type="Proteomes" id="UP001280121">
    <property type="component" value="Unassembled WGS sequence"/>
</dbReference>
<evidence type="ECO:0000256" key="1">
    <source>
        <dbReference type="ARBA" id="ARBA00022723"/>
    </source>
</evidence>
<evidence type="ECO:0000259" key="6">
    <source>
        <dbReference type="PROSITE" id="PS50808"/>
    </source>
</evidence>
<dbReference type="GO" id="GO:0003677">
    <property type="term" value="F:DNA binding"/>
    <property type="evidence" value="ECO:0007669"/>
    <property type="project" value="InterPro"/>
</dbReference>
<keyword evidence="1" id="KW-0479">Metal-binding</keyword>
<feature type="domain" description="BED-type" evidence="6">
    <location>
        <begin position="23"/>
        <end position="78"/>
    </location>
</feature>
<accession>A0AAD9UAL4</accession>
<keyword evidence="8" id="KW-1185">Reference proteome</keyword>
<evidence type="ECO:0000256" key="4">
    <source>
        <dbReference type="PROSITE-ProRule" id="PRU00027"/>
    </source>
</evidence>
<evidence type="ECO:0000313" key="7">
    <source>
        <dbReference type="EMBL" id="KAK2650694.1"/>
    </source>
</evidence>
<name>A0AAD9UAL4_9ROSI</name>
<sequence length="222" mass="24724">MPNSFNSIATENETSSGNTTALNVQAPLWKYATKLDEMGKGGENVSFRCNFCLKEYKGSYSRVKNHLMKIRETGISSYSRVTNAKLLEMQKVVEEAELRAKQSLPSHVSLPNTPSHDKAIGSSSSDNYTNFPSHELKKRKGMVGPLEKAFNIAVREKFDGEIARMFYMGGLSFHFARNPYYVRAFTNALPGYVPPGYNALRTTLLQKDISNIGQLLAPIKGT</sequence>
<protein>
    <recommendedName>
        <fullName evidence="6">BED-type domain-containing protein</fullName>
    </recommendedName>
</protein>
<evidence type="ECO:0000256" key="2">
    <source>
        <dbReference type="ARBA" id="ARBA00022771"/>
    </source>
</evidence>
<dbReference type="InterPro" id="IPR003656">
    <property type="entry name" value="Znf_BED"/>
</dbReference>
<evidence type="ECO:0000256" key="5">
    <source>
        <dbReference type="SAM" id="MobiDB-lite"/>
    </source>
</evidence>
<organism evidence="7 8">
    <name type="scientific">Dipteronia dyeriana</name>
    <dbReference type="NCBI Taxonomy" id="168575"/>
    <lineage>
        <taxon>Eukaryota</taxon>
        <taxon>Viridiplantae</taxon>
        <taxon>Streptophyta</taxon>
        <taxon>Embryophyta</taxon>
        <taxon>Tracheophyta</taxon>
        <taxon>Spermatophyta</taxon>
        <taxon>Magnoliopsida</taxon>
        <taxon>eudicotyledons</taxon>
        <taxon>Gunneridae</taxon>
        <taxon>Pentapetalae</taxon>
        <taxon>rosids</taxon>
        <taxon>malvids</taxon>
        <taxon>Sapindales</taxon>
        <taxon>Sapindaceae</taxon>
        <taxon>Hippocastanoideae</taxon>
        <taxon>Acereae</taxon>
        <taxon>Dipteronia</taxon>
    </lineage>
</organism>
<keyword evidence="3" id="KW-0862">Zinc</keyword>
<comment type="caution">
    <text evidence="7">The sequence shown here is derived from an EMBL/GenBank/DDBJ whole genome shotgun (WGS) entry which is preliminary data.</text>
</comment>
<reference evidence="7" key="1">
    <citation type="journal article" date="2023" name="Plant J.">
        <title>Genome sequences and population genomics provide insights into the demographic history, inbreeding, and mutation load of two 'living fossil' tree species of Dipteronia.</title>
        <authorList>
            <person name="Feng Y."/>
            <person name="Comes H.P."/>
            <person name="Chen J."/>
            <person name="Zhu S."/>
            <person name="Lu R."/>
            <person name="Zhang X."/>
            <person name="Li P."/>
            <person name="Qiu J."/>
            <person name="Olsen K.M."/>
            <person name="Qiu Y."/>
        </authorList>
    </citation>
    <scope>NUCLEOTIDE SEQUENCE</scope>
    <source>
        <strain evidence="7">KIB01</strain>
    </source>
</reference>
<dbReference type="PROSITE" id="PS50808">
    <property type="entry name" value="ZF_BED"/>
    <property type="match status" value="1"/>
</dbReference>
<feature type="compositionally biased region" description="Polar residues" evidence="5">
    <location>
        <begin position="104"/>
        <end position="114"/>
    </location>
</feature>
<evidence type="ECO:0000313" key="8">
    <source>
        <dbReference type="Proteomes" id="UP001280121"/>
    </source>
</evidence>
<evidence type="ECO:0000256" key="3">
    <source>
        <dbReference type="ARBA" id="ARBA00022833"/>
    </source>
</evidence>
<feature type="region of interest" description="Disordered" evidence="5">
    <location>
        <begin position="104"/>
        <end position="124"/>
    </location>
</feature>